<feature type="domain" description="Aminoglycoside phosphotransferase" evidence="1">
    <location>
        <begin position="72"/>
        <end position="266"/>
    </location>
</feature>
<dbReference type="InterPro" id="IPR051678">
    <property type="entry name" value="AGP_Transferase"/>
</dbReference>
<dbReference type="VEuPathDB" id="FungiDB:MCYG_02011"/>
<keyword evidence="3" id="KW-1185">Reference proteome</keyword>
<evidence type="ECO:0000313" key="2">
    <source>
        <dbReference type="EMBL" id="EEQ29192.1"/>
    </source>
</evidence>
<dbReference type="Proteomes" id="UP000002035">
    <property type="component" value="Unassembled WGS sequence"/>
</dbReference>
<dbReference type="AlphaFoldDB" id="C5FIV1"/>
<dbReference type="OMA" id="WEYTMTW"/>
<dbReference type="RefSeq" id="XP_002849077.1">
    <property type="nucleotide sequence ID" value="XM_002849031.1"/>
</dbReference>
<dbReference type="Pfam" id="PF01636">
    <property type="entry name" value="APH"/>
    <property type="match status" value="1"/>
</dbReference>
<dbReference type="OrthoDB" id="2906425at2759"/>
<dbReference type="CDD" id="cd05120">
    <property type="entry name" value="APH_ChoK_like"/>
    <property type="match status" value="1"/>
</dbReference>
<organism evidence="2 3">
    <name type="scientific">Arthroderma otae (strain ATCC MYA-4605 / CBS 113480)</name>
    <name type="common">Microsporum canis</name>
    <dbReference type="NCBI Taxonomy" id="554155"/>
    <lineage>
        <taxon>Eukaryota</taxon>
        <taxon>Fungi</taxon>
        <taxon>Dikarya</taxon>
        <taxon>Ascomycota</taxon>
        <taxon>Pezizomycotina</taxon>
        <taxon>Eurotiomycetes</taxon>
        <taxon>Eurotiomycetidae</taxon>
        <taxon>Onygenales</taxon>
        <taxon>Arthrodermataceae</taxon>
        <taxon>Microsporum</taxon>
    </lineage>
</organism>
<gene>
    <name evidence="2" type="ORF">MCYG_02011</name>
</gene>
<dbReference type="InterPro" id="IPR011009">
    <property type="entry name" value="Kinase-like_dom_sf"/>
</dbReference>
<name>C5FIV1_ARTOC</name>
<dbReference type="HOGENOM" id="CLU_021768_3_2_1"/>
<sequence>MASIIDQSYEGFGLGDDAIHEPLTLPLRIRFLVEKNLLHRGISLLRRFRPGLAPRVFSLTPNLIIKYGSYNILAEAQAIEFVAKNTTVPLPRIVRTYKCLDGTCYILMKRCPGVPISKVINTMSIEEKRNLFIQLRGYIDELRSLGSRKAVVGSTDYGPLDDLRLLTGRCGPFKSVTAFHRGISGGFKSPTGHSECDKMIAEQDSREYSIKFTHGDLSLRHIYCLKGRITGIIDWETAGWFPDYWEYVMTWDSFWETPAFRDDIAIFLDPFPRELETERTRRRLFGII</sequence>
<dbReference type="PANTHER" id="PTHR21310:SF58">
    <property type="entry name" value="AMINOGLYCOSIDE PHOSPHOTRANSFERASE DOMAIN-CONTAINING PROTEIN"/>
    <property type="match status" value="1"/>
</dbReference>
<dbReference type="Gene3D" id="3.90.1200.10">
    <property type="match status" value="1"/>
</dbReference>
<dbReference type="EMBL" id="DS995702">
    <property type="protein sequence ID" value="EEQ29192.1"/>
    <property type="molecule type" value="Genomic_DNA"/>
</dbReference>
<dbReference type="GeneID" id="9229129"/>
<accession>C5FIV1</accession>
<evidence type="ECO:0000259" key="1">
    <source>
        <dbReference type="Pfam" id="PF01636"/>
    </source>
</evidence>
<evidence type="ECO:0000313" key="3">
    <source>
        <dbReference type="Proteomes" id="UP000002035"/>
    </source>
</evidence>
<protein>
    <recommendedName>
        <fullName evidence="1">Aminoglycoside phosphotransferase domain-containing protein</fullName>
    </recommendedName>
</protein>
<dbReference type="PANTHER" id="PTHR21310">
    <property type="entry name" value="AMINOGLYCOSIDE PHOSPHOTRANSFERASE-RELATED-RELATED"/>
    <property type="match status" value="1"/>
</dbReference>
<dbReference type="SUPFAM" id="SSF56112">
    <property type="entry name" value="Protein kinase-like (PK-like)"/>
    <property type="match status" value="1"/>
</dbReference>
<reference evidence="3" key="1">
    <citation type="journal article" date="2012" name="MBio">
        <title>Comparative genome analysis of Trichophyton rubrum and related dermatophytes reveals candidate genes involved in infection.</title>
        <authorList>
            <person name="Martinez D.A."/>
            <person name="Oliver B.G."/>
            <person name="Graeser Y."/>
            <person name="Goldberg J.M."/>
            <person name="Li W."/>
            <person name="Martinez-Rossi N.M."/>
            <person name="Monod M."/>
            <person name="Shelest E."/>
            <person name="Barton R.C."/>
            <person name="Birch E."/>
            <person name="Brakhage A.A."/>
            <person name="Chen Z."/>
            <person name="Gurr S.J."/>
            <person name="Heiman D."/>
            <person name="Heitman J."/>
            <person name="Kosti I."/>
            <person name="Rossi A."/>
            <person name="Saif S."/>
            <person name="Samalova M."/>
            <person name="Saunders C.W."/>
            <person name="Shea T."/>
            <person name="Summerbell R.C."/>
            <person name="Xu J."/>
            <person name="Young S."/>
            <person name="Zeng Q."/>
            <person name="Birren B.W."/>
            <person name="Cuomo C.A."/>
            <person name="White T.C."/>
        </authorList>
    </citation>
    <scope>NUCLEOTIDE SEQUENCE [LARGE SCALE GENOMIC DNA]</scope>
    <source>
        <strain evidence="3">ATCC MYA-4605 / CBS 113480</strain>
    </source>
</reference>
<proteinExistence type="predicted"/>
<dbReference type="eggNOG" id="ENOG502SHN1">
    <property type="taxonomic scope" value="Eukaryota"/>
</dbReference>
<dbReference type="InterPro" id="IPR002575">
    <property type="entry name" value="Aminoglycoside_PTrfase"/>
</dbReference>